<dbReference type="InterPro" id="IPR038608">
    <property type="entry name" value="Csm1/Pcs1_C_sf"/>
</dbReference>
<dbReference type="STRING" id="1331196.A0A1B9IKU4"/>
<dbReference type="GO" id="GO:0072686">
    <property type="term" value="C:mitotic spindle"/>
    <property type="evidence" value="ECO:0007669"/>
    <property type="project" value="TreeGrafter"/>
</dbReference>
<sequence length="371" mass="41399">MASTSTSTAKSTKRVGKENAPPSRSTKNIDVEENGDDIGGVSEEDDRPRKSKPVAKPQTPKPLQSINGDEDDIKEQELKRKLAMVTAERDRFRTQRDTYSSQFEELTKSRTEGEGLFEKYKQKADLQAKAQNDIIATQTALTEKLQAKVRALEKALSSSTSTVSDKDKDLSIAGGPFDSSSGKSDLKDMKALKDELIKVKNDNKSKETEILELQKQIQAEVTYSKSLIEKQQLNSSTNKHPSSSAAANASAEEAAKDAASLALYEDLTLLNITNVKIRPARIGKEEIFNCLVCVDGKSLNFKLRCYLELDKSNPSQPKYNKSVHYQPELLQHESEEFIKQLDYFANEFVVPRDQLGGFFMEMRAKVSGEEE</sequence>
<feature type="domain" description="Monopolin complex subunit Csm1/Pcs1 C-terminal" evidence="3">
    <location>
        <begin position="262"/>
        <end position="352"/>
    </location>
</feature>
<evidence type="ECO:0000259" key="3">
    <source>
        <dbReference type="Pfam" id="PF12539"/>
    </source>
</evidence>
<dbReference type="Proteomes" id="UP000092583">
    <property type="component" value="Unassembled WGS sequence"/>
</dbReference>
<feature type="compositionally biased region" description="Low complexity" evidence="2">
    <location>
        <begin position="1"/>
        <end position="10"/>
    </location>
</feature>
<dbReference type="GO" id="GO:0033551">
    <property type="term" value="C:monopolin complex"/>
    <property type="evidence" value="ECO:0007669"/>
    <property type="project" value="InterPro"/>
</dbReference>
<feature type="coiled-coil region" evidence="1">
    <location>
        <begin position="189"/>
        <end position="216"/>
    </location>
</feature>
<dbReference type="CDD" id="cd23787">
    <property type="entry name" value="RWD_CSM1"/>
    <property type="match status" value="1"/>
</dbReference>
<dbReference type="GO" id="GO:0045144">
    <property type="term" value="P:meiotic sister chromatid segregation"/>
    <property type="evidence" value="ECO:0007669"/>
    <property type="project" value="TreeGrafter"/>
</dbReference>
<dbReference type="EMBL" id="KV700091">
    <property type="protein sequence ID" value="OCF56279.1"/>
    <property type="molecule type" value="Genomic_DNA"/>
</dbReference>
<proteinExistence type="predicted"/>
<dbReference type="PANTHER" id="PTHR28006">
    <property type="entry name" value="MONOPOLIN COMPLEX SUBUNIT CSM1"/>
    <property type="match status" value="1"/>
</dbReference>
<dbReference type="Pfam" id="PF12539">
    <property type="entry name" value="Csm1"/>
    <property type="match status" value="1"/>
</dbReference>
<dbReference type="OrthoDB" id="3216420at2759"/>
<dbReference type="GO" id="GO:1990644">
    <property type="term" value="F:microtubule site clamp"/>
    <property type="evidence" value="ECO:0007669"/>
    <property type="project" value="TreeGrafter"/>
</dbReference>
<accession>A0A1B9IKU4</accession>
<reference evidence="5" key="2">
    <citation type="submission" date="2013-12" db="EMBL/GenBank/DDBJ databases">
        <title>Evolution of pathogenesis and genome organization in the Tremellales.</title>
        <authorList>
            <person name="Cuomo C."/>
            <person name="Litvintseva A."/>
            <person name="Heitman J."/>
            <person name="Chen Y."/>
            <person name="Sun S."/>
            <person name="Springer D."/>
            <person name="Dromer F."/>
            <person name="Young S."/>
            <person name="Zeng Q."/>
            <person name="Chapman S."/>
            <person name="Gujja S."/>
            <person name="Saif S."/>
            <person name="Birren B."/>
        </authorList>
    </citation>
    <scope>NUCLEOTIDE SEQUENCE [LARGE SCALE GENOMIC DNA]</scope>
    <source>
        <strain evidence="5">CBS 10435</strain>
    </source>
</reference>
<feature type="region of interest" description="Disordered" evidence="2">
    <location>
        <begin position="155"/>
        <end position="185"/>
    </location>
</feature>
<keyword evidence="1" id="KW-0175">Coiled coil</keyword>
<keyword evidence="5" id="KW-1185">Reference proteome</keyword>
<evidence type="ECO:0000313" key="5">
    <source>
        <dbReference type="Proteomes" id="UP000092583"/>
    </source>
</evidence>
<dbReference type="PANTHER" id="PTHR28006:SF1">
    <property type="entry name" value="MONOPOLIN COMPLEX SUBUNIT CSM1"/>
    <property type="match status" value="1"/>
</dbReference>
<dbReference type="GO" id="GO:0051315">
    <property type="term" value="P:attachment of mitotic spindle microtubules to kinetochore"/>
    <property type="evidence" value="ECO:0007669"/>
    <property type="project" value="TreeGrafter"/>
</dbReference>
<gene>
    <name evidence="4" type="ORF">L486_06220</name>
</gene>
<evidence type="ECO:0000256" key="2">
    <source>
        <dbReference type="SAM" id="MobiDB-lite"/>
    </source>
</evidence>
<feature type="region of interest" description="Disordered" evidence="2">
    <location>
        <begin position="1"/>
        <end position="73"/>
    </location>
</feature>
<evidence type="ECO:0000313" key="4">
    <source>
        <dbReference type="EMBL" id="OCF56279.1"/>
    </source>
</evidence>
<evidence type="ECO:0000256" key="1">
    <source>
        <dbReference type="SAM" id="Coils"/>
    </source>
</evidence>
<dbReference type="GO" id="GO:0034506">
    <property type="term" value="C:chromosome, centromeric core domain"/>
    <property type="evidence" value="ECO:0007669"/>
    <property type="project" value="TreeGrafter"/>
</dbReference>
<dbReference type="InterPro" id="IPR040349">
    <property type="entry name" value="Csm1/Pcs1"/>
</dbReference>
<dbReference type="Gene3D" id="3.90.1150.80">
    <property type="match status" value="1"/>
</dbReference>
<protein>
    <recommendedName>
        <fullName evidence="3">Monopolin complex subunit Csm1/Pcs1 C-terminal domain-containing protein</fullName>
    </recommendedName>
</protein>
<dbReference type="AlphaFoldDB" id="A0A1B9IKU4"/>
<dbReference type="InterPro" id="IPR020981">
    <property type="entry name" value="Csm1/Pcs1_C"/>
</dbReference>
<dbReference type="GO" id="GO:0005730">
    <property type="term" value="C:nucleolus"/>
    <property type="evidence" value="ECO:0007669"/>
    <property type="project" value="TreeGrafter"/>
</dbReference>
<name>A0A1B9IKU4_9TREE</name>
<organism evidence="4 5">
    <name type="scientific">Kwoniella mangroviensis CBS 10435</name>
    <dbReference type="NCBI Taxonomy" id="1331196"/>
    <lineage>
        <taxon>Eukaryota</taxon>
        <taxon>Fungi</taxon>
        <taxon>Dikarya</taxon>
        <taxon>Basidiomycota</taxon>
        <taxon>Agaricomycotina</taxon>
        <taxon>Tremellomycetes</taxon>
        <taxon>Tremellales</taxon>
        <taxon>Cryptococcaceae</taxon>
        <taxon>Kwoniella</taxon>
    </lineage>
</organism>
<reference evidence="4 5" key="1">
    <citation type="submission" date="2013-07" db="EMBL/GenBank/DDBJ databases">
        <title>The Genome Sequence of Kwoniella mangroviensis CBS10435.</title>
        <authorList>
            <consortium name="The Broad Institute Genome Sequencing Platform"/>
            <person name="Cuomo C."/>
            <person name="Litvintseva A."/>
            <person name="Chen Y."/>
            <person name="Heitman J."/>
            <person name="Sun S."/>
            <person name="Springer D."/>
            <person name="Dromer F."/>
            <person name="Young S.K."/>
            <person name="Zeng Q."/>
            <person name="Gargeya S."/>
            <person name="Fitzgerald M."/>
            <person name="Abouelleil A."/>
            <person name="Alvarado L."/>
            <person name="Berlin A.M."/>
            <person name="Chapman S.B."/>
            <person name="Dewar J."/>
            <person name="Goldberg J."/>
            <person name="Griggs A."/>
            <person name="Gujja S."/>
            <person name="Hansen M."/>
            <person name="Howarth C."/>
            <person name="Imamovic A."/>
            <person name="Larimer J."/>
            <person name="McCowan C."/>
            <person name="Murphy C."/>
            <person name="Pearson M."/>
            <person name="Priest M."/>
            <person name="Roberts A."/>
            <person name="Saif S."/>
            <person name="Shea T."/>
            <person name="Sykes S."/>
            <person name="Wortman J."/>
            <person name="Nusbaum C."/>
            <person name="Birren B."/>
        </authorList>
    </citation>
    <scope>NUCLEOTIDE SEQUENCE [LARGE SCALE GENOMIC DNA]</scope>
    <source>
        <strain evidence="4 5">CBS 10435</strain>
    </source>
</reference>